<dbReference type="AlphaFoldDB" id="A0A1X7VG50"/>
<reference evidence="1" key="1">
    <citation type="submission" date="2017-05" db="UniProtKB">
        <authorList>
            <consortium name="EnsemblMetazoa"/>
        </authorList>
    </citation>
    <scope>IDENTIFICATION</scope>
</reference>
<dbReference type="OrthoDB" id="4772757at2759"/>
<accession>A0A1X7VG50</accession>
<dbReference type="SUPFAM" id="SSF56399">
    <property type="entry name" value="ADP-ribosylation"/>
    <property type="match status" value="1"/>
</dbReference>
<dbReference type="Gene3D" id="3.90.228.10">
    <property type="match status" value="1"/>
</dbReference>
<dbReference type="EnsemblMetazoa" id="Aqu2.1.39265_001">
    <property type="protein sequence ID" value="Aqu2.1.39265_001"/>
    <property type="gene ID" value="Aqu2.1.39265"/>
</dbReference>
<evidence type="ECO:0008006" key="2">
    <source>
        <dbReference type="Google" id="ProtNLM"/>
    </source>
</evidence>
<proteinExistence type="predicted"/>
<dbReference type="InParanoid" id="A0A1X7VG50"/>
<protein>
    <recommendedName>
        <fullName evidence="2">EF-hand domain-containing protein</fullName>
    </recommendedName>
</protein>
<dbReference type="SUPFAM" id="SSF47473">
    <property type="entry name" value="EF-hand"/>
    <property type="match status" value="1"/>
</dbReference>
<name>A0A1X7VG50_AMPQE</name>
<dbReference type="InterPro" id="IPR011992">
    <property type="entry name" value="EF-hand-dom_pair"/>
</dbReference>
<organism evidence="1">
    <name type="scientific">Amphimedon queenslandica</name>
    <name type="common">Sponge</name>
    <dbReference type="NCBI Taxonomy" id="400682"/>
    <lineage>
        <taxon>Eukaryota</taxon>
        <taxon>Metazoa</taxon>
        <taxon>Porifera</taxon>
        <taxon>Demospongiae</taxon>
        <taxon>Heteroscleromorpha</taxon>
        <taxon>Haplosclerida</taxon>
        <taxon>Niphatidae</taxon>
        <taxon>Amphimedon</taxon>
    </lineage>
</organism>
<dbReference type="FunCoup" id="A0A1X7VG50">
    <property type="interactions" value="5"/>
</dbReference>
<dbReference type="STRING" id="400682.A0A1X7VG50"/>
<evidence type="ECO:0000313" key="1">
    <source>
        <dbReference type="EnsemblMetazoa" id="Aqu2.1.39265_001"/>
    </source>
</evidence>
<sequence>IGVSTPDNGFDERDAYIGGMFGAGVYFAEHSSKSNQYVYGIGGGNEHFDEADKEKSGCIDYNGFQMFLDKLESFDACLAIDIVTFINKTGKISFEELQGMCKGNSGSTMPPSPLDDILSSATVPIPDSLSGYWTSKTALAVMMIFPVCYQAGMLFDLYNNNTTKSTMAKFCGMYDQLGDKADGTLGWTIQWAK</sequence>